<dbReference type="EMBL" id="CCBQ010000047">
    <property type="protein sequence ID" value="CDO96537.1"/>
    <property type="molecule type" value="Genomic_DNA"/>
</dbReference>
<reference evidence="3 4" key="1">
    <citation type="submission" date="2014-03" db="EMBL/GenBank/DDBJ databases">
        <title>The genome of Kluyveromyces dobzhanskii.</title>
        <authorList>
            <person name="Nystedt B."/>
            <person name="Astrom S."/>
        </authorList>
    </citation>
    <scope>NUCLEOTIDE SEQUENCE [LARGE SCALE GENOMIC DNA]</scope>
    <source>
        <strain evidence="3 4">CBS 2104</strain>
    </source>
</reference>
<evidence type="ECO:0000313" key="4">
    <source>
        <dbReference type="Proteomes" id="UP000031516"/>
    </source>
</evidence>
<comment type="caution">
    <text evidence="3">The sequence shown here is derived from an EMBL/GenBank/DDBJ whole genome shotgun (WGS) entry which is preliminary data.</text>
</comment>
<evidence type="ECO:0000259" key="2">
    <source>
        <dbReference type="Pfam" id="PF11801"/>
    </source>
</evidence>
<feature type="domain" description="Mitochondrial outer membrane transport complex Sam37/metaxin N-terminal" evidence="1">
    <location>
        <begin position="24"/>
        <end position="141"/>
    </location>
</feature>
<dbReference type="Proteomes" id="UP000031516">
    <property type="component" value="Unassembled WGS sequence"/>
</dbReference>
<gene>
    <name evidence="3" type="ORF">KLDO_g4737A</name>
</gene>
<evidence type="ECO:0000313" key="3">
    <source>
        <dbReference type="EMBL" id="CDO96537.1"/>
    </source>
</evidence>
<dbReference type="OrthoDB" id="5835136at2759"/>
<feature type="domain" description="Tom37 C-terminal" evidence="2">
    <location>
        <begin position="171"/>
        <end position="301"/>
    </location>
</feature>
<organism evidence="3 4">
    <name type="scientific">Kluyveromyces dobzhanskii CBS 2104</name>
    <dbReference type="NCBI Taxonomy" id="1427455"/>
    <lineage>
        <taxon>Eukaryota</taxon>
        <taxon>Fungi</taxon>
        <taxon>Dikarya</taxon>
        <taxon>Ascomycota</taxon>
        <taxon>Saccharomycotina</taxon>
        <taxon>Saccharomycetes</taxon>
        <taxon>Saccharomycetales</taxon>
        <taxon>Saccharomycetaceae</taxon>
        <taxon>Kluyveromyces</taxon>
    </lineage>
</organism>
<dbReference type="AlphaFoldDB" id="A0A0A8LDS6"/>
<dbReference type="InterPro" id="IPR031317">
    <property type="entry name" value="Tom37_C"/>
</dbReference>
<dbReference type="Pfam" id="PF11801">
    <property type="entry name" value="Tom37_C"/>
    <property type="match status" value="1"/>
</dbReference>
<dbReference type="GO" id="GO:0001401">
    <property type="term" value="C:SAM complex"/>
    <property type="evidence" value="ECO:0007669"/>
    <property type="project" value="InterPro"/>
</dbReference>
<dbReference type="Pfam" id="PF10568">
    <property type="entry name" value="Tom37"/>
    <property type="match status" value="1"/>
</dbReference>
<proteinExistence type="predicted"/>
<accession>A0A0A8LDS6</accession>
<keyword evidence="4" id="KW-1185">Reference proteome</keyword>
<protein>
    <submittedName>
        <fullName evidence="3">WGS project CCBQ000000000 data, contig 00058</fullName>
    </submittedName>
</protein>
<name>A0A0A8LDS6_9SACH</name>
<sequence length="304" mass="34534">MMTPTKVLHLWGLDGKPSLISPESIALCWFLNDNERSTLAVDVVYSNNTDLSSTGELPLLIDGSGKKTVGLYSIVEVLSEEEDKDKSLLAFALLQFVLQEMRKCTMYQLYLNPVNYTEYTSKVYSYLLHWPFWYNTPLNNRSAARELCRDLTISIPDDDENVSLTGGEIDMSDKATDLAQSKVFKVTRDSKRQQNKKLQELKNNSKFTTKLDGILAHWESARPSLGSSYIPADLLLAAHFKVQMALPQGELLRNHLSSRFPTLYHKVNKLIETNDKLNVPNRDPTFNESGNILNSVYNFLRMSV</sequence>
<evidence type="ECO:0000259" key="1">
    <source>
        <dbReference type="Pfam" id="PF10568"/>
    </source>
</evidence>
<dbReference type="InterPro" id="IPR019564">
    <property type="entry name" value="Sam37/metaxin_N"/>
</dbReference>